<dbReference type="Proteomes" id="UP000566819">
    <property type="component" value="Unassembled WGS sequence"/>
</dbReference>
<dbReference type="EMBL" id="JAAMPI010001678">
    <property type="protein sequence ID" value="KAF4624360.1"/>
    <property type="molecule type" value="Genomic_DNA"/>
</dbReference>
<proteinExistence type="predicted"/>
<evidence type="ECO:0000313" key="3">
    <source>
        <dbReference type="Proteomes" id="UP000566819"/>
    </source>
</evidence>
<gene>
    <name evidence="2" type="ORF">G7Y89_g13809</name>
</gene>
<dbReference type="AlphaFoldDB" id="A0A8H4VXV7"/>
<accession>A0A8H4VXV7</accession>
<protein>
    <submittedName>
        <fullName evidence="2">Uncharacterized protein</fullName>
    </submittedName>
</protein>
<name>A0A8H4VXV7_9HELO</name>
<keyword evidence="3" id="KW-1185">Reference proteome</keyword>
<feature type="region of interest" description="Disordered" evidence="1">
    <location>
        <begin position="1"/>
        <end position="26"/>
    </location>
</feature>
<feature type="compositionally biased region" description="Basic and acidic residues" evidence="1">
    <location>
        <begin position="84"/>
        <end position="106"/>
    </location>
</feature>
<sequence>MADQKTIIPFSGVAPTTDPEGVEEPTPEFTELLKNLGILGGREDAYVVLEKVLERAKKLASLSRDTFPENSNNTAAQKAPNVEPTHDTLPDTKEKKPQGIGKKDDQTVSQVGHTFSGVFAGGSFIADQYAAGNNQYIYRGSLNGDEKGTSG</sequence>
<comment type="caution">
    <text evidence="2">The sequence shown here is derived from an EMBL/GenBank/DDBJ whole genome shotgun (WGS) entry which is preliminary data.</text>
</comment>
<feature type="region of interest" description="Disordered" evidence="1">
    <location>
        <begin position="64"/>
        <end position="108"/>
    </location>
</feature>
<evidence type="ECO:0000256" key="1">
    <source>
        <dbReference type="SAM" id="MobiDB-lite"/>
    </source>
</evidence>
<reference evidence="2 3" key="1">
    <citation type="submission" date="2020-03" db="EMBL/GenBank/DDBJ databases">
        <title>Draft Genome Sequence of Cudoniella acicularis.</title>
        <authorList>
            <person name="Buettner E."/>
            <person name="Kellner H."/>
        </authorList>
    </citation>
    <scope>NUCLEOTIDE SEQUENCE [LARGE SCALE GENOMIC DNA]</scope>
    <source>
        <strain evidence="2 3">DSM 108380</strain>
    </source>
</reference>
<evidence type="ECO:0000313" key="2">
    <source>
        <dbReference type="EMBL" id="KAF4624360.1"/>
    </source>
</evidence>
<organism evidence="2 3">
    <name type="scientific">Cudoniella acicularis</name>
    <dbReference type="NCBI Taxonomy" id="354080"/>
    <lineage>
        <taxon>Eukaryota</taxon>
        <taxon>Fungi</taxon>
        <taxon>Dikarya</taxon>
        <taxon>Ascomycota</taxon>
        <taxon>Pezizomycotina</taxon>
        <taxon>Leotiomycetes</taxon>
        <taxon>Helotiales</taxon>
        <taxon>Tricladiaceae</taxon>
        <taxon>Cudoniella</taxon>
    </lineage>
</organism>